<dbReference type="FunFam" id="3.30.930.10:FF:000016">
    <property type="entry name" value="Asparagine--tRNA ligase"/>
    <property type="match status" value="1"/>
</dbReference>
<comment type="similarity">
    <text evidence="1 8">Belongs to the class-II aminoacyl-tRNA synthetase family.</text>
</comment>
<dbReference type="NCBIfam" id="NF003037">
    <property type="entry name" value="PRK03932.1"/>
    <property type="match status" value="1"/>
</dbReference>
<keyword evidence="4 8" id="KW-0547">Nucleotide-binding</keyword>
<protein>
    <recommendedName>
        <fullName evidence="8">Asparagine--tRNA ligase</fullName>
        <ecNumber evidence="8">6.1.1.22</ecNumber>
    </recommendedName>
    <alternativeName>
        <fullName evidence="8">Asparaginyl-tRNA synthetase</fullName>
        <shortName evidence="8">AsnRS</shortName>
    </alternativeName>
</protein>
<evidence type="ECO:0000256" key="1">
    <source>
        <dbReference type="ARBA" id="ARBA00008226"/>
    </source>
</evidence>
<dbReference type="InterPro" id="IPR004365">
    <property type="entry name" value="NA-bd_OB_tRNA"/>
</dbReference>
<dbReference type="EC" id="6.1.1.22" evidence="8"/>
<dbReference type="PANTHER" id="PTHR22594">
    <property type="entry name" value="ASPARTYL/LYSYL-TRNA SYNTHETASE"/>
    <property type="match status" value="1"/>
</dbReference>
<comment type="catalytic activity">
    <reaction evidence="8">
        <text>tRNA(Asn) + L-asparagine + ATP = L-asparaginyl-tRNA(Asn) + AMP + diphosphate + H(+)</text>
        <dbReference type="Rhea" id="RHEA:11180"/>
        <dbReference type="Rhea" id="RHEA-COMP:9659"/>
        <dbReference type="Rhea" id="RHEA-COMP:9674"/>
        <dbReference type="ChEBI" id="CHEBI:15378"/>
        <dbReference type="ChEBI" id="CHEBI:30616"/>
        <dbReference type="ChEBI" id="CHEBI:33019"/>
        <dbReference type="ChEBI" id="CHEBI:58048"/>
        <dbReference type="ChEBI" id="CHEBI:78442"/>
        <dbReference type="ChEBI" id="CHEBI:78515"/>
        <dbReference type="ChEBI" id="CHEBI:456215"/>
        <dbReference type="EC" id="6.1.1.22"/>
    </reaction>
</comment>
<dbReference type="Pfam" id="PF00152">
    <property type="entry name" value="tRNA-synt_2"/>
    <property type="match status" value="1"/>
</dbReference>
<gene>
    <name evidence="8" type="primary">asnS</name>
    <name evidence="10" type="ORF">IP90_01583</name>
</gene>
<organism evidence="10 11">
    <name type="scientific">Luteimonas cucumeris</name>
    <dbReference type="NCBI Taxonomy" id="985012"/>
    <lineage>
        <taxon>Bacteria</taxon>
        <taxon>Pseudomonadati</taxon>
        <taxon>Pseudomonadota</taxon>
        <taxon>Gammaproteobacteria</taxon>
        <taxon>Lysobacterales</taxon>
        <taxon>Lysobacteraceae</taxon>
        <taxon>Luteimonas</taxon>
    </lineage>
</organism>
<proteinExistence type="inferred from homology"/>
<evidence type="ECO:0000256" key="6">
    <source>
        <dbReference type="ARBA" id="ARBA00022917"/>
    </source>
</evidence>
<evidence type="ECO:0000256" key="2">
    <source>
        <dbReference type="ARBA" id="ARBA00022490"/>
    </source>
</evidence>
<dbReference type="GO" id="GO:0003676">
    <property type="term" value="F:nucleic acid binding"/>
    <property type="evidence" value="ECO:0007669"/>
    <property type="project" value="InterPro"/>
</dbReference>
<dbReference type="GO" id="GO:0004816">
    <property type="term" value="F:asparagine-tRNA ligase activity"/>
    <property type="evidence" value="ECO:0007669"/>
    <property type="project" value="UniProtKB-UniRule"/>
</dbReference>
<dbReference type="GO" id="GO:0005524">
    <property type="term" value="F:ATP binding"/>
    <property type="evidence" value="ECO:0007669"/>
    <property type="project" value="UniProtKB-UniRule"/>
</dbReference>
<comment type="subunit">
    <text evidence="8">Homodimer.</text>
</comment>
<dbReference type="CDD" id="cd00776">
    <property type="entry name" value="AsxRS_core"/>
    <property type="match status" value="1"/>
</dbReference>
<keyword evidence="7 8" id="KW-0030">Aminoacyl-tRNA synthetase</keyword>
<dbReference type="GO" id="GO:0005737">
    <property type="term" value="C:cytoplasm"/>
    <property type="evidence" value="ECO:0007669"/>
    <property type="project" value="UniProtKB-SubCell"/>
</dbReference>
<evidence type="ECO:0000256" key="7">
    <source>
        <dbReference type="ARBA" id="ARBA00023146"/>
    </source>
</evidence>
<evidence type="ECO:0000256" key="4">
    <source>
        <dbReference type="ARBA" id="ARBA00022741"/>
    </source>
</evidence>
<dbReference type="NCBIfam" id="TIGR00457">
    <property type="entry name" value="asnS"/>
    <property type="match status" value="1"/>
</dbReference>
<sequence length="466" mass="51900">MTTISVEQALAGHVAEGGEVTVRGWVRTRRDSKAGLSFVNVSDGSCFASIQVVAPATLANYESEVKKLTAGCAVIATGTLAPSQGQGQSFEIQAESVEVVGWVEDPETYPIQPKAHSLEFLREVAHLRPRTNLFGAVTRIRHCLAMAVHRFFHERGFYWISTPIITTSDAEGAGQMFRVSTLDVANLPLGKDGAVDFGRDFFGKETFLTVSGQLNVEAYCLALSKVYTFGPTFRAENSNTTRHLAEFWMIEPEIAFADLNDDARLAEDFLKYLFRAVLDERGDDLAFLAERVDKTAVSKLEAFINSPFERIDYTDAVALLQKSGQKFDFPVEWGLDLQTEHERWLTEQHVGRPVVVTNYPEQIKSFYMRLNDDGRTVAAMDVLAPGIGEIIGGSQREERLDILDARIAQFGLDASHYQWYRDFRRYGTVPHAGFGLGFERLVVYVCGLGNIRDAIPYPRAPGNAEF</sequence>
<feature type="domain" description="Aminoacyl-transfer RNA synthetases class-II family profile" evidence="9">
    <location>
        <begin position="139"/>
        <end position="456"/>
    </location>
</feature>
<dbReference type="InterPro" id="IPR004522">
    <property type="entry name" value="Asn-tRNA-ligase"/>
</dbReference>
<dbReference type="PROSITE" id="PS50862">
    <property type="entry name" value="AA_TRNA_LIGASE_II"/>
    <property type="match status" value="1"/>
</dbReference>
<dbReference type="EMBL" id="VLKN01000003">
    <property type="protein sequence ID" value="TWI03768.1"/>
    <property type="molecule type" value="Genomic_DNA"/>
</dbReference>
<evidence type="ECO:0000256" key="5">
    <source>
        <dbReference type="ARBA" id="ARBA00022840"/>
    </source>
</evidence>
<dbReference type="GO" id="GO:0006421">
    <property type="term" value="P:asparaginyl-tRNA aminoacylation"/>
    <property type="evidence" value="ECO:0007669"/>
    <property type="project" value="UniProtKB-UniRule"/>
</dbReference>
<keyword evidence="5 8" id="KW-0067">ATP-binding</keyword>
<evidence type="ECO:0000313" key="10">
    <source>
        <dbReference type="EMBL" id="TWI03768.1"/>
    </source>
</evidence>
<dbReference type="SUPFAM" id="SSF50249">
    <property type="entry name" value="Nucleic acid-binding proteins"/>
    <property type="match status" value="1"/>
</dbReference>
<comment type="caution">
    <text evidence="10">The sequence shown here is derived from an EMBL/GenBank/DDBJ whole genome shotgun (WGS) entry which is preliminary data.</text>
</comment>
<dbReference type="InterPro" id="IPR045864">
    <property type="entry name" value="aa-tRNA-synth_II/BPL/LPL"/>
</dbReference>
<dbReference type="OrthoDB" id="9762036at2"/>
<keyword evidence="2 8" id="KW-0963">Cytoplasm</keyword>
<reference evidence="10 11" key="1">
    <citation type="journal article" date="2015" name="Stand. Genomic Sci.">
        <title>Genomic Encyclopedia of Bacterial and Archaeal Type Strains, Phase III: the genomes of soil and plant-associated and newly described type strains.</title>
        <authorList>
            <person name="Whitman W.B."/>
            <person name="Woyke T."/>
            <person name="Klenk H.P."/>
            <person name="Zhou Y."/>
            <person name="Lilburn T.G."/>
            <person name="Beck B.J."/>
            <person name="De Vos P."/>
            <person name="Vandamme P."/>
            <person name="Eisen J.A."/>
            <person name="Garrity G."/>
            <person name="Hugenholtz P."/>
            <person name="Kyrpides N.C."/>
        </authorList>
    </citation>
    <scope>NUCLEOTIDE SEQUENCE [LARGE SCALE GENOMIC DNA]</scope>
    <source>
        <strain evidence="10 11">CGMCC 1.10821</strain>
    </source>
</reference>
<dbReference type="InterPro" id="IPR012340">
    <property type="entry name" value="NA-bd_OB-fold"/>
</dbReference>
<keyword evidence="6 8" id="KW-0648">Protein biosynthesis</keyword>
<evidence type="ECO:0000256" key="3">
    <source>
        <dbReference type="ARBA" id="ARBA00022598"/>
    </source>
</evidence>
<name>A0A562L828_9GAMM</name>
<keyword evidence="3 8" id="KW-0436">Ligase</keyword>
<dbReference type="HAMAP" id="MF_00534">
    <property type="entry name" value="Asn_tRNA_synth"/>
    <property type="match status" value="1"/>
</dbReference>
<dbReference type="InterPro" id="IPR004364">
    <property type="entry name" value="Aa-tRNA-synt_II"/>
</dbReference>
<dbReference type="AlphaFoldDB" id="A0A562L828"/>
<dbReference type="Gene3D" id="2.40.50.140">
    <property type="entry name" value="Nucleic acid-binding proteins"/>
    <property type="match status" value="1"/>
</dbReference>
<evidence type="ECO:0000256" key="8">
    <source>
        <dbReference type="HAMAP-Rule" id="MF_00534"/>
    </source>
</evidence>
<dbReference type="SUPFAM" id="SSF55681">
    <property type="entry name" value="Class II aaRS and biotin synthetases"/>
    <property type="match status" value="1"/>
</dbReference>
<dbReference type="RefSeq" id="WP_144899063.1">
    <property type="nucleotide sequence ID" value="NZ_VLKN01000003.1"/>
</dbReference>
<evidence type="ECO:0000313" key="11">
    <source>
        <dbReference type="Proteomes" id="UP000315167"/>
    </source>
</evidence>
<dbReference type="InterPro" id="IPR002312">
    <property type="entry name" value="Asp/Asn-tRNA-synth_IIb"/>
</dbReference>
<dbReference type="InterPro" id="IPR006195">
    <property type="entry name" value="aa-tRNA-synth_II"/>
</dbReference>
<keyword evidence="11" id="KW-1185">Reference proteome</keyword>
<accession>A0A562L828</accession>
<comment type="subcellular location">
    <subcellularLocation>
        <location evidence="8">Cytoplasm</location>
    </subcellularLocation>
</comment>
<dbReference type="Proteomes" id="UP000315167">
    <property type="component" value="Unassembled WGS sequence"/>
</dbReference>
<evidence type="ECO:0000259" key="9">
    <source>
        <dbReference type="PROSITE" id="PS50862"/>
    </source>
</evidence>
<dbReference type="Pfam" id="PF01336">
    <property type="entry name" value="tRNA_anti-codon"/>
    <property type="match status" value="1"/>
</dbReference>
<dbReference type="CDD" id="cd04318">
    <property type="entry name" value="EcAsnRS_like_N"/>
    <property type="match status" value="1"/>
</dbReference>
<dbReference type="Gene3D" id="3.30.930.10">
    <property type="entry name" value="Bira Bifunctional Protein, Domain 2"/>
    <property type="match status" value="1"/>
</dbReference>
<dbReference type="PRINTS" id="PR01042">
    <property type="entry name" value="TRNASYNTHASP"/>
</dbReference>
<dbReference type="PANTHER" id="PTHR22594:SF34">
    <property type="entry name" value="ASPARAGINE--TRNA LIGASE, MITOCHONDRIAL-RELATED"/>
    <property type="match status" value="1"/>
</dbReference>